<sequence length="257" mass="28762">MIGSSCGDSSLVNRGCDDVTSVGSGNVSSSRNEESVTSYSDVGERLYLPVNVPDVSKPNINQSFQSLDQAFVFYKEYGRLSGFDVRKGTEKKDAFGTITIKHYTCSKEGSNEFRSIADMHNHPLVDESGRQFLRSSREMTISSRNFVFDAAKVKICCSKAYGLMKEMVGGYSNVGATLRDFRNFNRDLKEYESSSSFYYAYDLDEAGRLTKLFWADAVSRRNFEVYGDAVSFDATFDTNKYNMIFAPLLGSINMKNA</sequence>
<dbReference type="EMBL" id="CP093344">
    <property type="protein sequence ID" value="WOG86459.1"/>
    <property type="molecule type" value="Genomic_DNA"/>
</dbReference>
<dbReference type="PANTHER" id="PTHR47718">
    <property type="entry name" value="OS01G0519700 PROTEIN"/>
    <property type="match status" value="1"/>
</dbReference>
<accession>A0AAF1AKD6</accession>
<dbReference type="AlphaFoldDB" id="A0AAF1AKD6"/>
<protein>
    <recommendedName>
        <fullName evidence="3">Protein FAR1-RELATED SEQUENCE</fullName>
    </recommendedName>
</protein>
<dbReference type="Proteomes" id="UP000077755">
    <property type="component" value="Chromosome 2"/>
</dbReference>
<dbReference type="KEGG" id="dcr:108207142"/>
<evidence type="ECO:0000313" key="1">
    <source>
        <dbReference type="EMBL" id="WOG86459.1"/>
    </source>
</evidence>
<keyword evidence="2" id="KW-1185">Reference proteome</keyword>
<proteinExistence type="predicted"/>
<gene>
    <name evidence="1" type="ORF">DCAR_0205665</name>
</gene>
<reference evidence="1" key="1">
    <citation type="journal article" date="2016" name="Nat. Genet.">
        <title>A high-quality carrot genome assembly provides new insights into carotenoid accumulation and asterid genome evolution.</title>
        <authorList>
            <person name="Iorizzo M."/>
            <person name="Ellison S."/>
            <person name="Senalik D."/>
            <person name="Zeng P."/>
            <person name="Satapoomin P."/>
            <person name="Huang J."/>
            <person name="Bowman M."/>
            <person name="Iovene M."/>
            <person name="Sanseverino W."/>
            <person name="Cavagnaro P."/>
            <person name="Yildiz M."/>
            <person name="Macko-Podgorni A."/>
            <person name="Moranska E."/>
            <person name="Grzebelus E."/>
            <person name="Grzebelus D."/>
            <person name="Ashrafi H."/>
            <person name="Zheng Z."/>
            <person name="Cheng S."/>
            <person name="Spooner D."/>
            <person name="Van Deynze A."/>
            <person name="Simon P."/>
        </authorList>
    </citation>
    <scope>NUCLEOTIDE SEQUENCE</scope>
    <source>
        <tissue evidence="1">Leaf</tissue>
    </source>
</reference>
<evidence type="ECO:0008006" key="3">
    <source>
        <dbReference type="Google" id="ProtNLM"/>
    </source>
</evidence>
<evidence type="ECO:0000313" key="2">
    <source>
        <dbReference type="Proteomes" id="UP000077755"/>
    </source>
</evidence>
<organism evidence="1 2">
    <name type="scientific">Daucus carota subsp. sativus</name>
    <name type="common">Carrot</name>
    <dbReference type="NCBI Taxonomy" id="79200"/>
    <lineage>
        <taxon>Eukaryota</taxon>
        <taxon>Viridiplantae</taxon>
        <taxon>Streptophyta</taxon>
        <taxon>Embryophyta</taxon>
        <taxon>Tracheophyta</taxon>
        <taxon>Spermatophyta</taxon>
        <taxon>Magnoliopsida</taxon>
        <taxon>eudicotyledons</taxon>
        <taxon>Gunneridae</taxon>
        <taxon>Pentapetalae</taxon>
        <taxon>asterids</taxon>
        <taxon>campanulids</taxon>
        <taxon>Apiales</taxon>
        <taxon>Apiaceae</taxon>
        <taxon>Apioideae</taxon>
        <taxon>Scandiceae</taxon>
        <taxon>Daucinae</taxon>
        <taxon>Daucus</taxon>
        <taxon>Daucus sect. Daucus</taxon>
    </lineage>
</organism>
<name>A0AAF1AKD6_DAUCS</name>
<reference evidence="1" key="2">
    <citation type="submission" date="2022-03" db="EMBL/GenBank/DDBJ databases">
        <title>Draft title - Genomic analysis of global carrot germplasm unveils the trajectory of domestication and the origin of high carotenoid orange carrot.</title>
        <authorList>
            <person name="Iorizzo M."/>
            <person name="Ellison S."/>
            <person name="Senalik D."/>
            <person name="Macko-Podgorni A."/>
            <person name="Grzebelus D."/>
            <person name="Bostan H."/>
            <person name="Rolling W."/>
            <person name="Curaba J."/>
            <person name="Simon P."/>
        </authorList>
    </citation>
    <scope>NUCLEOTIDE SEQUENCE</scope>
    <source>
        <tissue evidence="1">Leaf</tissue>
    </source>
</reference>